<dbReference type="SUPFAM" id="SSF48452">
    <property type="entry name" value="TPR-like"/>
    <property type="match status" value="1"/>
</dbReference>
<accession>A0A267E3U9</accession>
<dbReference type="Gene3D" id="1.25.40.10">
    <property type="entry name" value="Tetratricopeptide repeat domain"/>
    <property type="match status" value="1"/>
</dbReference>
<dbReference type="InterPro" id="IPR018834">
    <property type="entry name" value="DNA/RNA-bd_Est1-type"/>
</dbReference>
<gene>
    <name evidence="5" type="ORF">BOX15_Mlig024317g1</name>
</gene>
<dbReference type="GO" id="GO:0005697">
    <property type="term" value="C:telomerase holoenzyme complex"/>
    <property type="evidence" value="ECO:0007669"/>
    <property type="project" value="TreeGrafter"/>
</dbReference>
<feature type="region of interest" description="Disordered" evidence="2">
    <location>
        <begin position="536"/>
        <end position="559"/>
    </location>
</feature>
<keyword evidence="6" id="KW-1185">Reference proteome</keyword>
<dbReference type="Pfam" id="PF10374">
    <property type="entry name" value="EST1"/>
    <property type="match status" value="1"/>
</dbReference>
<evidence type="ECO:0000259" key="4">
    <source>
        <dbReference type="Pfam" id="PF10374"/>
    </source>
</evidence>
<feature type="region of interest" description="Disordered" evidence="2">
    <location>
        <begin position="572"/>
        <end position="609"/>
    </location>
</feature>
<dbReference type="InterPro" id="IPR011990">
    <property type="entry name" value="TPR-like_helical_dom_sf"/>
</dbReference>
<organism evidence="5 6">
    <name type="scientific">Macrostomum lignano</name>
    <dbReference type="NCBI Taxonomy" id="282301"/>
    <lineage>
        <taxon>Eukaryota</taxon>
        <taxon>Metazoa</taxon>
        <taxon>Spiralia</taxon>
        <taxon>Lophotrochozoa</taxon>
        <taxon>Platyhelminthes</taxon>
        <taxon>Rhabditophora</taxon>
        <taxon>Macrostomorpha</taxon>
        <taxon>Macrostomida</taxon>
        <taxon>Macrostomidae</taxon>
        <taxon>Macrostomum</taxon>
    </lineage>
</organism>
<comment type="caution">
    <text evidence="5">The sequence shown here is derived from an EMBL/GenBank/DDBJ whole genome shotgun (WGS) entry which is preliminary data.</text>
</comment>
<dbReference type="OrthoDB" id="69928at2759"/>
<feature type="compositionally biased region" description="Low complexity" evidence="2">
    <location>
        <begin position="636"/>
        <end position="674"/>
    </location>
</feature>
<feature type="domain" description="DNA/RNA-binding" evidence="3">
    <location>
        <begin position="198"/>
        <end position="461"/>
    </location>
</feature>
<reference evidence="5 6" key="1">
    <citation type="submission" date="2017-06" db="EMBL/GenBank/DDBJ databases">
        <title>A platform for efficient transgenesis in Macrostomum lignano, a flatworm model organism for stem cell research.</title>
        <authorList>
            <person name="Berezikov E."/>
        </authorList>
    </citation>
    <scope>NUCLEOTIDE SEQUENCE [LARGE SCALE GENOMIC DNA]</scope>
    <source>
        <strain evidence="5">DV1</strain>
        <tissue evidence="5">Whole organism</tissue>
    </source>
</reference>
<evidence type="ECO:0000313" key="5">
    <source>
        <dbReference type="EMBL" id="PAA56243.1"/>
    </source>
</evidence>
<dbReference type="PANTHER" id="PTHR15696:SF5">
    <property type="entry name" value="NONSENSE-MEDIATED MRNA DECAY FACTOR SMG7"/>
    <property type="match status" value="1"/>
</dbReference>
<dbReference type="GO" id="GO:0070034">
    <property type="term" value="F:telomerase RNA binding"/>
    <property type="evidence" value="ECO:0007669"/>
    <property type="project" value="TreeGrafter"/>
</dbReference>
<dbReference type="InterPro" id="IPR019458">
    <property type="entry name" value="Est1-like_N"/>
</dbReference>
<feature type="compositionally biased region" description="Low complexity" evidence="2">
    <location>
        <begin position="685"/>
        <end position="701"/>
    </location>
</feature>
<feature type="compositionally biased region" description="Low complexity" evidence="2">
    <location>
        <begin position="729"/>
        <end position="759"/>
    </location>
</feature>
<feature type="domain" description="Telomerase activating protein Est1-like N-terminal" evidence="4">
    <location>
        <begin position="88"/>
        <end position="193"/>
    </location>
</feature>
<feature type="region of interest" description="Disordered" evidence="2">
    <location>
        <begin position="717"/>
        <end position="797"/>
    </location>
</feature>
<evidence type="ECO:0000259" key="3">
    <source>
        <dbReference type="Pfam" id="PF10373"/>
    </source>
</evidence>
<dbReference type="GO" id="GO:0000184">
    <property type="term" value="P:nuclear-transcribed mRNA catabolic process, nonsense-mediated decay"/>
    <property type="evidence" value="ECO:0007669"/>
    <property type="project" value="UniProtKB-KW"/>
</dbReference>
<dbReference type="GO" id="GO:0042162">
    <property type="term" value="F:telomeric DNA binding"/>
    <property type="evidence" value="ECO:0007669"/>
    <property type="project" value="TreeGrafter"/>
</dbReference>
<evidence type="ECO:0000313" key="6">
    <source>
        <dbReference type="Proteomes" id="UP000215902"/>
    </source>
</evidence>
<dbReference type="PANTHER" id="PTHR15696">
    <property type="entry name" value="SMG-7 SUPPRESSOR WITH MORPHOLOGICAL EFFECT ON GENITALIA PROTEIN 7"/>
    <property type="match status" value="1"/>
</dbReference>
<feature type="compositionally biased region" description="Low complexity" evidence="2">
    <location>
        <begin position="775"/>
        <end position="790"/>
    </location>
</feature>
<proteinExistence type="predicted"/>
<name>A0A267E3U9_9PLAT</name>
<evidence type="ECO:0000256" key="1">
    <source>
        <dbReference type="ARBA" id="ARBA00023161"/>
    </source>
</evidence>
<protein>
    <recommendedName>
        <fullName evidence="7">Protein SMG7</fullName>
    </recommendedName>
</protein>
<sequence length="797" mass="86629">SLIGIVAMTTSDTLLARAKDPVSQLLALAEEQRLLLQQQQKQQSSSSESATSNNLDPFQPGWLNRLALCDSLSRLLFLDMETALDRKFEQELWNVCFKEPVAAAQREAKLAGSSGQAKLAALLEYGIGFYTNLLHELCTVFQVSLPCRKRQSHGPVLEPVVLRVKAKWPTAGSLAYLCQHCLVHLGDLCRYQRRLDQAKLYYNWAVQTCPSNGHPFNQLAILASQEENRQVATFFHYIRAMSCATPFTAARANLEKLLTSQAHSAKTCLSAAGSGHERPGVLFLHYHALLIAARDVARAKQLWDAFVAAYALRPDTNWEDCVHLVAIHAFAMHRMLAQGEPDNSELLLLQRQATAQLMELLADISHAALASSIPAAAAAAAALASPPQLAGLHTLLRWCNLKPAASLQHQRGLARLACLLNRLQSILIANQASQSVSNDWEQRCLLLPEMQLLQGFLPLFPKLRSVQQQQQQQSKPSQQKLAQLSSDSIGQLRANACVQFGLRLAASLPACLLAQQAPGSDATAAWSFTAPADTAAAGPAAVNKQEKHSTTPPKRPNARQHNVALQSLLSNRGPSAQAAAASATPASPVSTSSAEDSASSSSTQPRGKLVLSSEIARSIQEHAAQVASAKATEAEQQSQSNSNNGSSASASQHQQQRLQQQQQQQQSTHRIQQLPPRFQRKLLGQQQQQQQQQQKQQQQQQTLSLLAKKESEPIFPAALFQCPPPGSPPAAATGRSSAEQQPTLPSKPPLSSSSSLIGPPSWPIGAVPSLESLIQNQPQQQQFNNTLQFPSNWPPKN</sequence>
<dbReference type="InterPro" id="IPR045153">
    <property type="entry name" value="Est1/Ebs1-like"/>
</dbReference>
<dbReference type="Proteomes" id="UP000215902">
    <property type="component" value="Unassembled WGS sequence"/>
</dbReference>
<dbReference type="Pfam" id="PF10373">
    <property type="entry name" value="EST1_DNA_bind"/>
    <property type="match status" value="1"/>
</dbReference>
<dbReference type="STRING" id="282301.A0A267E3U9"/>
<evidence type="ECO:0000256" key="2">
    <source>
        <dbReference type="SAM" id="MobiDB-lite"/>
    </source>
</evidence>
<keyword evidence="1" id="KW-0866">Nonsense-mediated mRNA decay</keyword>
<dbReference type="EMBL" id="NIVC01002648">
    <property type="protein sequence ID" value="PAA56243.1"/>
    <property type="molecule type" value="Genomic_DNA"/>
</dbReference>
<feature type="non-terminal residue" evidence="5">
    <location>
        <position position="1"/>
    </location>
</feature>
<feature type="region of interest" description="Disordered" evidence="2">
    <location>
        <begin position="621"/>
        <end position="703"/>
    </location>
</feature>
<dbReference type="AlphaFoldDB" id="A0A267E3U9"/>
<evidence type="ECO:0008006" key="7">
    <source>
        <dbReference type="Google" id="ProtNLM"/>
    </source>
</evidence>
<feature type="compositionally biased region" description="Low complexity" evidence="2">
    <location>
        <begin position="574"/>
        <end position="602"/>
    </location>
</feature>